<dbReference type="EMBL" id="QWIK01002114">
    <property type="protein sequence ID" value="RMX90769.1"/>
    <property type="molecule type" value="Genomic_DNA"/>
</dbReference>
<dbReference type="OrthoDB" id="2139939at2759"/>
<dbReference type="PANTHER" id="PTHR34117:SF1">
    <property type="entry name" value="STYLE CELL-CYCLE INHIBITOR 1"/>
    <property type="match status" value="1"/>
</dbReference>
<feature type="region of interest" description="Disordered" evidence="1">
    <location>
        <begin position="1"/>
        <end position="64"/>
    </location>
</feature>
<evidence type="ECO:0000313" key="3">
    <source>
        <dbReference type="EMBL" id="RMX90769.1"/>
    </source>
</evidence>
<proteinExistence type="predicted"/>
<feature type="compositionally biased region" description="Basic residues" evidence="1">
    <location>
        <begin position="30"/>
        <end position="54"/>
    </location>
</feature>
<feature type="compositionally biased region" description="Basic and acidic residues" evidence="1">
    <location>
        <begin position="215"/>
        <end position="271"/>
    </location>
</feature>
<name>A0A3M6W2A1_HORWE</name>
<feature type="compositionally biased region" description="Basic and acidic residues" evidence="1">
    <location>
        <begin position="305"/>
        <end position="349"/>
    </location>
</feature>
<feature type="compositionally biased region" description="Basic and acidic residues" evidence="1">
    <location>
        <begin position="125"/>
        <end position="134"/>
    </location>
</feature>
<evidence type="ECO:0000256" key="1">
    <source>
        <dbReference type="SAM" id="MobiDB-lite"/>
    </source>
</evidence>
<dbReference type="VEuPathDB" id="FungiDB:BTJ68_09849"/>
<gene>
    <name evidence="3" type="ORF">D0868_14380</name>
    <name evidence="2" type="ORF">D0869_14357</name>
</gene>
<reference evidence="4 5" key="1">
    <citation type="journal article" date="2018" name="BMC Genomics">
        <title>Genomic evidence for intraspecific hybridization in a clonal and extremely halotolerant yeast.</title>
        <authorList>
            <person name="Gostincar C."/>
            <person name="Stajich J.E."/>
            <person name="Zupancic J."/>
            <person name="Zalar P."/>
            <person name="Gunde-Cimerman N."/>
        </authorList>
    </citation>
    <scope>NUCLEOTIDE SEQUENCE [LARGE SCALE GENOMIC DNA]</scope>
    <source>
        <strain evidence="3 5">EXF-6654</strain>
        <strain evidence="2 4">EXF-6656</strain>
    </source>
</reference>
<comment type="caution">
    <text evidence="2">The sequence shown here is derived from an EMBL/GenBank/DDBJ whole genome shotgun (WGS) entry which is preliminary data.</text>
</comment>
<sequence>MNIPTRRHVSDPSRKRSRSPREHDRDRNVNRQRSRSPHRRHHHHHHHHHRHRPKQPSTHTALPFHTHPLHKRDLATHCALFAEYLDLQKRLDLDALGEDEAHGRWKSFVGKWNRGELAEGWYDPGTKRKVDMRYTGEGSAGDGDVRPGSGGARGVEPGPIPAGERAVQDEGKDGGDGAGQDDDEEDEEDEDEYGPSLPTSEPKPLGPAVPSLQDLQHRQELLEDDREARRAQIRADRRLDRKTQKERLEELVPRAEPGTRERQLEKKRERASANQAFREAKDGGAGEMEEVGDKELMGGGDGEDDYKAQVKARERQKNQREIRKEEVLRARAAEREGRVAEHRRKEERTMGMLRELAKQRYGS</sequence>
<evidence type="ECO:0000313" key="2">
    <source>
        <dbReference type="EMBL" id="RMX72688.1"/>
    </source>
</evidence>
<dbReference type="AlphaFoldDB" id="A0A3M6W2A1"/>
<feature type="compositionally biased region" description="Basic and acidic residues" evidence="1">
    <location>
        <begin position="8"/>
        <end position="29"/>
    </location>
</feature>
<protein>
    <submittedName>
        <fullName evidence="2">Uncharacterized protein</fullName>
    </submittedName>
</protein>
<dbReference type="Proteomes" id="UP000282582">
    <property type="component" value="Unassembled WGS sequence"/>
</dbReference>
<feature type="compositionally biased region" description="Acidic residues" evidence="1">
    <location>
        <begin position="179"/>
        <end position="193"/>
    </location>
</feature>
<accession>A0A3M6W2A1</accession>
<evidence type="ECO:0000313" key="4">
    <source>
        <dbReference type="Proteomes" id="UP000281245"/>
    </source>
</evidence>
<feature type="region of interest" description="Disordered" evidence="1">
    <location>
        <begin position="122"/>
        <end position="363"/>
    </location>
</feature>
<dbReference type="Proteomes" id="UP000281245">
    <property type="component" value="Unassembled WGS sequence"/>
</dbReference>
<dbReference type="InterPro" id="IPR044688">
    <property type="entry name" value="SCI-1-like"/>
</dbReference>
<dbReference type="EMBL" id="QWIJ01002086">
    <property type="protein sequence ID" value="RMX72688.1"/>
    <property type="molecule type" value="Genomic_DNA"/>
</dbReference>
<dbReference type="PANTHER" id="PTHR34117">
    <property type="entry name" value="STYLE CELL-CYCLE INHIBITOR 1"/>
    <property type="match status" value="1"/>
</dbReference>
<organism evidence="2 4">
    <name type="scientific">Hortaea werneckii</name>
    <name type="common">Black yeast</name>
    <name type="synonym">Cladosporium werneckii</name>
    <dbReference type="NCBI Taxonomy" id="91943"/>
    <lineage>
        <taxon>Eukaryota</taxon>
        <taxon>Fungi</taxon>
        <taxon>Dikarya</taxon>
        <taxon>Ascomycota</taxon>
        <taxon>Pezizomycotina</taxon>
        <taxon>Dothideomycetes</taxon>
        <taxon>Dothideomycetidae</taxon>
        <taxon>Mycosphaerellales</taxon>
        <taxon>Teratosphaeriaceae</taxon>
        <taxon>Hortaea</taxon>
    </lineage>
</organism>
<feature type="compositionally biased region" description="Basic and acidic residues" evidence="1">
    <location>
        <begin position="166"/>
        <end position="175"/>
    </location>
</feature>
<evidence type="ECO:0000313" key="5">
    <source>
        <dbReference type="Proteomes" id="UP000282582"/>
    </source>
</evidence>